<proteinExistence type="predicted"/>
<dbReference type="AlphaFoldDB" id="A0A1V0UUF6"/>
<gene>
    <name evidence="2" type="ORF">B7C51_15270</name>
</gene>
<evidence type="ECO:0000313" key="3">
    <source>
        <dbReference type="Proteomes" id="UP000192727"/>
    </source>
</evidence>
<organism evidence="2 3">
    <name type="scientific">Paenibacillus larvae subsp. pulvifaciens</name>
    <dbReference type="NCBI Taxonomy" id="1477"/>
    <lineage>
        <taxon>Bacteria</taxon>
        <taxon>Bacillati</taxon>
        <taxon>Bacillota</taxon>
        <taxon>Bacilli</taxon>
        <taxon>Bacillales</taxon>
        <taxon>Paenibacillaceae</taxon>
        <taxon>Paenibacillus</taxon>
    </lineage>
</organism>
<dbReference type="Proteomes" id="UP000192727">
    <property type="component" value="Chromosome"/>
</dbReference>
<reference evidence="2 3" key="1">
    <citation type="submission" date="2017-03" db="EMBL/GenBank/DDBJ databases">
        <title>Paenibacillus larvae genome sequencing.</title>
        <authorList>
            <person name="Dingman D.W."/>
        </authorList>
    </citation>
    <scope>NUCLEOTIDE SEQUENCE [LARGE SCALE GENOMIC DNA]</scope>
    <source>
        <strain evidence="2 3">SAG 10367</strain>
    </source>
</reference>
<evidence type="ECO:0000256" key="1">
    <source>
        <dbReference type="SAM" id="MobiDB-lite"/>
    </source>
</evidence>
<dbReference type="InterPro" id="IPR036196">
    <property type="entry name" value="Ptyr_pPase_sf"/>
</dbReference>
<evidence type="ECO:0000313" key="2">
    <source>
        <dbReference type="EMBL" id="ARF68865.1"/>
    </source>
</evidence>
<name>A0A1V0UUF6_9BACL</name>
<dbReference type="Gene3D" id="3.40.50.2300">
    <property type="match status" value="1"/>
</dbReference>
<dbReference type="SUPFAM" id="SSF52788">
    <property type="entry name" value="Phosphotyrosine protein phosphatases I"/>
    <property type="match status" value="1"/>
</dbReference>
<dbReference type="EMBL" id="CP020557">
    <property type="protein sequence ID" value="ARF68865.1"/>
    <property type="molecule type" value="Genomic_DNA"/>
</dbReference>
<protein>
    <submittedName>
        <fullName evidence="2">Arsenate reductase</fullName>
    </submittedName>
</protein>
<feature type="region of interest" description="Disordered" evidence="1">
    <location>
        <begin position="1"/>
        <end position="21"/>
    </location>
</feature>
<sequence length="52" mass="6064">MESGKQTTRSKMHWGFNDPAKATGCEEEMMTAFRQVRDDIKVRIEQFLNEGK</sequence>
<accession>A0A1V0UUF6</accession>